<name>A0A614Z3G8_SALET</name>
<evidence type="ECO:0000313" key="2">
    <source>
        <dbReference type="EMBL" id="ECW6332752.1"/>
    </source>
</evidence>
<comment type="caution">
    <text evidence="2">The sequence shown here is derived from an EMBL/GenBank/DDBJ whole genome shotgun (WGS) entry which is preliminary data.</text>
</comment>
<accession>A0A614Z3G8</accession>
<dbReference type="EMBL" id="AAKXFK010000010">
    <property type="protein sequence ID" value="ECW6332752.1"/>
    <property type="molecule type" value="Genomic_DNA"/>
</dbReference>
<dbReference type="Gene3D" id="3.90.75.10">
    <property type="entry name" value="Homing Intron 3 (I-ppo) Encoded Endonuclease, Chain A"/>
    <property type="match status" value="1"/>
</dbReference>
<protein>
    <submittedName>
        <fullName evidence="2">HNH endonuclease</fullName>
    </submittedName>
</protein>
<dbReference type="GO" id="GO:0004519">
    <property type="term" value="F:endonuclease activity"/>
    <property type="evidence" value="ECO:0007669"/>
    <property type="project" value="UniProtKB-KW"/>
</dbReference>
<proteinExistence type="predicted"/>
<dbReference type="InterPro" id="IPR044925">
    <property type="entry name" value="His-Me_finger_sf"/>
</dbReference>
<keyword evidence="2" id="KW-0540">Nuclease</keyword>
<organism evidence="2">
    <name type="scientific">Salmonella enterica subsp. enterica serovar Heidelberg</name>
    <dbReference type="NCBI Taxonomy" id="611"/>
    <lineage>
        <taxon>Bacteria</taxon>
        <taxon>Pseudomonadati</taxon>
        <taxon>Pseudomonadota</taxon>
        <taxon>Gammaproteobacteria</taxon>
        <taxon>Enterobacterales</taxon>
        <taxon>Enterobacteriaceae</taxon>
        <taxon>Salmonella</taxon>
    </lineage>
</organism>
<dbReference type="AlphaFoldDB" id="A0A614Z3G8"/>
<sequence length="135" mass="15505">MIFQGHKNEAGYGRIKIKGKKVYAHRLRYCQANNLSLSDISGKVIRHKCDNPSCVNPDHLCIGTQKENMADMVMRGRSLKGVNHSQVKLTREEVEYIRNHYVGWSREWGAIPLAKKFNVSKSAIHRVIKGQSWKE</sequence>
<keyword evidence="2" id="KW-0255">Endonuclease</keyword>
<dbReference type="SUPFAM" id="SSF54060">
    <property type="entry name" value="His-Me finger endonucleases"/>
    <property type="match status" value="1"/>
</dbReference>
<feature type="domain" description="Zinc-binding loop region of homing endonuclease" evidence="1">
    <location>
        <begin position="11"/>
        <end position="69"/>
    </location>
</feature>
<dbReference type="InterPro" id="IPR008704">
    <property type="entry name" value="Endonuclease_Zinc-binding_loop"/>
</dbReference>
<gene>
    <name evidence="2" type="ORF">AGB86_16095</name>
</gene>
<evidence type="ECO:0000259" key="1">
    <source>
        <dbReference type="Pfam" id="PF05551"/>
    </source>
</evidence>
<keyword evidence="2" id="KW-0378">Hydrolase</keyword>
<reference evidence="2" key="1">
    <citation type="submission" date="2018-07" db="EMBL/GenBank/DDBJ databases">
        <authorList>
            <consortium name="GenomeTrakr network: Whole genome sequencing for foodborne pathogen traceback"/>
        </authorList>
    </citation>
    <scope>NUCLEOTIDE SEQUENCE</scope>
    <source>
        <strain evidence="2">CFSAN035288</strain>
    </source>
</reference>
<dbReference type="InterPro" id="IPR044930">
    <property type="entry name" value="Homing_endonuclease_His-Me"/>
</dbReference>
<dbReference type="Pfam" id="PF05551">
    <property type="entry name" value="zf-His_Me_endon"/>
    <property type="match status" value="1"/>
</dbReference>